<dbReference type="Gene3D" id="3.40.30.10">
    <property type="entry name" value="Glutaredoxin"/>
    <property type="match status" value="1"/>
</dbReference>
<dbReference type="PROSITE" id="PS51352">
    <property type="entry name" value="THIOREDOXIN_2"/>
    <property type="match status" value="1"/>
</dbReference>
<dbReference type="PROSITE" id="PS00194">
    <property type="entry name" value="THIOREDOXIN_1"/>
    <property type="match status" value="1"/>
</dbReference>
<dbReference type="CDD" id="cd02966">
    <property type="entry name" value="TlpA_like_family"/>
    <property type="match status" value="1"/>
</dbReference>
<gene>
    <name evidence="5" type="primary">resA_2</name>
    <name evidence="5" type="ORF">L21SP3_02210</name>
</gene>
<dbReference type="InterPro" id="IPR036249">
    <property type="entry name" value="Thioredoxin-like_sf"/>
</dbReference>
<sequence>MDENQNLDNQNNETQQSEQGQGSENQSRVHKFWPLALIVIIAGVAILIQKTPCCGIAGQNGQSGDGAEGIKQAQVSSSLTGIIPESRLAMKSFYGAEASEMSVENLQGEKVELAEMKDKDVMVVFWATWCPPCREEIPELKKLRNKYSSDELEIIAISFENQNKVKEFAEEKGINYTVAASSQSELPSPFKDIRAYPTIMFIDKQGKFKAVVEGGIGLETMEKIISL</sequence>
<dbReference type="EMBL" id="CP019633">
    <property type="protein sequence ID" value="AQQ10378.1"/>
    <property type="molecule type" value="Genomic_DNA"/>
</dbReference>
<dbReference type="GO" id="GO:0016209">
    <property type="term" value="F:antioxidant activity"/>
    <property type="evidence" value="ECO:0007669"/>
    <property type="project" value="InterPro"/>
</dbReference>
<dbReference type="InterPro" id="IPR000866">
    <property type="entry name" value="AhpC/TSA"/>
</dbReference>
<keyword evidence="3" id="KW-0812">Transmembrane</keyword>
<dbReference type="RefSeq" id="WP_077541531.1">
    <property type="nucleotide sequence ID" value="NZ_CP019633.1"/>
</dbReference>
<dbReference type="SUPFAM" id="SSF52833">
    <property type="entry name" value="Thioredoxin-like"/>
    <property type="match status" value="1"/>
</dbReference>
<dbReference type="OrthoDB" id="288837at2"/>
<dbReference type="AlphaFoldDB" id="A0A1Q2HSE8"/>
<accession>A0A1Q2HSE8</accession>
<evidence type="ECO:0000259" key="4">
    <source>
        <dbReference type="PROSITE" id="PS51352"/>
    </source>
</evidence>
<reference evidence="6" key="1">
    <citation type="submission" date="2017-02" db="EMBL/GenBank/DDBJ databases">
        <title>Comparative genomics and description of representatives of a novel lineage of planctomycetes thriving in anoxic sediments.</title>
        <authorList>
            <person name="Spring S."/>
            <person name="Bunk B."/>
            <person name="Sproer C."/>
            <person name="Klenk H.-P."/>
        </authorList>
    </citation>
    <scope>NUCLEOTIDE SEQUENCE [LARGE SCALE GENOMIC DNA]</scope>
    <source>
        <strain evidence="6">L21-RPul-D3</strain>
    </source>
</reference>
<feature type="transmembrane region" description="Helical" evidence="3">
    <location>
        <begin position="32"/>
        <end position="49"/>
    </location>
</feature>
<evidence type="ECO:0000313" key="5">
    <source>
        <dbReference type="EMBL" id="AQQ10378.1"/>
    </source>
</evidence>
<name>A0A1Q2HSE8_9BACT</name>
<keyword evidence="6" id="KW-1185">Reference proteome</keyword>
<keyword evidence="3" id="KW-0472">Membrane</keyword>
<proteinExistence type="predicted"/>
<dbReference type="STRING" id="1940790.L21SP3_02210"/>
<feature type="domain" description="Thioredoxin" evidence="4">
    <location>
        <begin position="92"/>
        <end position="227"/>
    </location>
</feature>
<organism evidence="5 6">
    <name type="scientific">Sedimentisphaera cyanobacteriorum</name>
    <dbReference type="NCBI Taxonomy" id="1940790"/>
    <lineage>
        <taxon>Bacteria</taxon>
        <taxon>Pseudomonadati</taxon>
        <taxon>Planctomycetota</taxon>
        <taxon>Phycisphaerae</taxon>
        <taxon>Sedimentisphaerales</taxon>
        <taxon>Sedimentisphaeraceae</taxon>
        <taxon>Sedimentisphaera</taxon>
    </lineage>
</organism>
<dbReference type="Pfam" id="PF00578">
    <property type="entry name" value="AhpC-TSA"/>
    <property type="match status" value="1"/>
</dbReference>
<dbReference type="GO" id="GO:0016491">
    <property type="term" value="F:oxidoreductase activity"/>
    <property type="evidence" value="ECO:0007669"/>
    <property type="project" value="InterPro"/>
</dbReference>
<evidence type="ECO:0000256" key="3">
    <source>
        <dbReference type="SAM" id="Phobius"/>
    </source>
</evidence>
<feature type="region of interest" description="Disordered" evidence="2">
    <location>
        <begin position="1"/>
        <end position="26"/>
    </location>
</feature>
<dbReference type="InterPro" id="IPR017937">
    <property type="entry name" value="Thioredoxin_CS"/>
</dbReference>
<dbReference type="PANTHER" id="PTHR42852">
    <property type="entry name" value="THIOL:DISULFIDE INTERCHANGE PROTEIN DSBE"/>
    <property type="match status" value="1"/>
</dbReference>
<dbReference type="InterPro" id="IPR013766">
    <property type="entry name" value="Thioredoxin_domain"/>
</dbReference>
<protein>
    <submittedName>
        <fullName evidence="5">Thiol-disulfide oxidoreductase ResA</fullName>
    </submittedName>
</protein>
<keyword evidence="1" id="KW-0676">Redox-active center</keyword>
<evidence type="ECO:0000256" key="2">
    <source>
        <dbReference type="SAM" id="MobiDB-lite"/>
    </source>
</evidence>
<dbReference type="KEGG" id="pbu:L21SP3_02210"/>
<evidence type="ECO:0000256" key="1">
    <source>
        <dbReference type="ARBA" id="ARBA00023284"/>
    </source>
</evidence>
<dbReference type="PANTHER" id="PTHR42852:SF13">
    <property type="entry name" value="PROTEIN DIPZ"/>
    <property type="match status" value="1"/>
</dbReference>
<dbReference type="InterPro" id="IPR050553">
    <property type="entry name" value="Thioredoxin_ResA/DsbE_sf"/>
</dbReference>
<dbReference type="Proteomes" id="UP000188273">
    <property type="component" value="Chromosome"/>
</dbReference>
<keyword evidence="3" id="KW-1133">Transmembrane helix</keyword>
<evidence type="ECO:0000313" key="6">
    <source>
        <dbReference type="Proteomes" id="UP000188273"/>
    </source>
</evidence>